<dbReference type="Gene3D" id="2.40.10.10">
    <property type="entry name" value="Trypsin-like serine proteases"/>
    <property type="match status" value="1"/>
</dbReference>
<keyword evidence="2 6" id="KW-0031">Aminopeptidase</keyword>
<dbReference type="GO" id="GO:0008239">
    <property type="term" value="F:dipeptidyl-peptidase activity"/>
    <property type="evidence" value="ECO:0007669"/>
    <property type="project" value="UniProtKB-UniRule"/>
</dbReference>
<evidence type="ECO:0000313" key="7">
    <source>
        <dbReference type="EMBL" id="MBH9577697.1"/>
    </source>
</evidence>
<dbReference type="RefSeq" id="WP_198111459.1">
    <property type="nucleotide sequence ID" value="NZ_JAEDAK010000007.1"/>
</dbReference>
<protein>
    <recommendedName>
        <fullName evidence="6">Dipeptidyl-peptidase</fullName>
        <ecNumber evidence="6">3.4.14.-</ecNumber>
    </recommendedName>
</protein>
<dbReference type="InterPro" id="IPR043504">
    <property type="entry name" value="Peptidase_S1_PA_chymotrypsin"/>
</dbReference>
<evidence type="ECO:0000256" key="1">
    <source>
        <dbReference type="ARBA" id="ARBA00010491"/>
    </source>
</evidence>
<evidence type="ECO:0000256" key="2">
    <source>
        <dbReference type="ARBA" id="ARBA00022438"/>
    </source>
</evidence>
<dbReference type="GO" id="GO:0070009">
    <property type="term" value="F:serine-type aminopeptidase activity"/>
    <property type="evidence" value="ECO:0007669"/>
    <property type="project" value="UniProtKB-UniRule"/>
</dbReference>
<dbReference type="PANTHER" id="PTHR38469:SF1">
    <property type="entry name" value="PERIPLASMIC PEPTIDASE SUBFAMILY S1B"/>
    <property type="match status" value="1"/>
</dbReference>
<evidence type="ECO:0000256" key="3">
    <source>
        <dbReference type="ARBA" id="ARBA00022670"/>
    </source>
</evidence>
<name>A0A931NEH2_9BURK</name>
<gene>
    <name evidence="7" type="ORF">I7X39_12375</name>
</gene>
<keyword evidence="3 6" id="KW-0645">Protease</keyword>
<dbReference type="Pfam" id="PF10459">
    <property type="entry name" value="Peptidase_S46"/>
    <property type="match status" value="1"/>
</dbReference>
<evidence type="ECO:0000313" key="8">
    <source>
        <dbReference type="Proteomes" id="UP000613266"/>
    </source>
</evidence>
<dbReference type="InterPro" id="IPR019500">
    <property type="entry name" value="Pep_S46"/>
</dbReference>
<keyword evidence="4" id="KW-0732">Signal</keyword>
<dbReference type="Proteomes" id="UP000613266">
    <property type="component" value="Unassembled WGS sequence"/>
</dbReference>
<proteinExistence type="inferred from homology"/>
<dbReference type="SUPFAM" id="SSF50494">
    <property type="entry name" value="Trypsin-like serine proteases"/>
    <property type="match status" value="1"/>
</dbReference>
<reference evidence="7" key="1">
    <citation type="submission" date="2020-12" db="EMBL/GenBank/DDBJ databases">
        <title>The genome sequence of Inhella sp. 1Y17.</title>
        <authorList>
            <person name="Liu Y."/>
        </authorList>
    </citation>
    <scope>NUCLEOTIDE SEQUENCE</scope>
    <source>
        <strain evidence="7">1Y17</strain>
    </source>
</reference>
<accession>A0A931NEH2</accession>
<keyword evidence="5 6" id="KW-0378">Hydrolase</keyword>
<dbReference type="EC" id="3.4.14.-" evidence="6"/>
<evidence type="ECO:0000256" key="5">
    <source>
        <dbReference type="ARBA" id="ARBA00022801"/>
    </source>
</evidence>
<dbReference type="GO" id="GO:0043171">
    <property type="term" value="P:peptide catabolic process"/>
    <property type="evidence" value="ECO:0007669"/>
    <property type="project" value="UniProtKB-UniRule"/>
</dbReference>
<dbReference type="GO" id="GO:0006508">
    <property type="term" value="P:proteolysis"/>
    <property type="evidence" value="ECO:0007669"/>
    <property type="project" value="UniProtKB-KW"/>
</dbReference>
<sequence length="640" mass="69344">MWPLDRLPHGPLKEHLGRAPDAAWVAKLQGAALNLDGASGSFVSPQGLVLTNHHVVSDCIDRLTSAQADLARHGFVAASPKDEKNCPGMTARMLVGIDPVSLPAEPAARASALAKFEASCPKEQHCELVSLYGGAVQQRYRYQRYTDLRLVMAPETQAANFGGDDDNFAYPRFAFDFALLRVYHQGKPVRPLHWLRPARQALGLGDAVFVPGHPWQTDRLLTVAQLTALRDTQLPAEIAAAEAEQALLHRYAAQGEEQARQALEPINALENGLKARRGELAALKDPELFGAKQREETLVRGRAASEQPWLVVAKAAAAQQRLARELVAMRPPSGTLLEDALALAGLQLEARRPEGLRLERFSGAAAREAAEALKAEHPLHPVLEELRLAGYIERSEQALGAADPWVRTLKAGQADARAAARQWLAATQIGSAAQRARWLALEPAAFDAVDDPMLQLGRQLHALRRGVLDAYAREVTQPVRAQADPLAQTRWSVLGDGSPPDATGTLRLSFGRVAEVALGGLRQPWFTTLDGLWARTDGFAGASPFDLTPRLATLRRELPGATPLNFICTADIVGGNSGSPAVNRQGDWVGVVFDGNLDSLAGRFAFDERNNRAVVVHQAAIKLALRQLYPAKHLAEELGL</sequence>
<evidence type="ECO:0000256" key="6">
    <source>
        <dbReference type="RuleBase" id="RU366067"/>
    </source>
</evidence>
<organism evidence="7 8">
    <name type="scientific">Inhella proteolytica</name>
    <dbReference type="NCBI Taxonomy" id="2795029"/>
    <lineage>
        <taxon>Bacteria</taxon>
        <taxon>Pseudomonadati</taxon>
        <taxon>Pseudomonadota</taxon>
        <taxon>Betaproteobacteria</taxon>
        <taxon>Burkholderiales</taxon>
        <taxon>Sphaerotilaceae</taxon>
        <taxon>Inhella</taxon>
    </lineage>
</organism>
<dbReference type="EMBL" id="JAEDAK010000007">
    <property type="protein sequence ID" value="MBH9577697.1"/>
    <property type="molecule type" value="Genomic_DNA"/>
</dbReference>
<comment type="similarity">
    <text evidence="1 6">Belongs to the peptidase S46 family.</text>
</comment>
<evidence type="ECO:0000256" key="4">
    <source>
        <dbReference type="ARBA" id="ARBA00022729"/>
    </source>
</evidence>
<comment type="function">
    <text evidence="6">Catalyzes the removal of dipeptides from the N-terminus of oligopeptides.</text>
</comment>
<keyword evidence="8" id="KW-1185">Reference proteome</keyword>
<dbReference type="AlphaFoldDB" id="A0A931NEH2"/>
<comment type="caution">
    <text evidence="7">The sequence shown here is derived from an EMBL/GenBank/DDBJ whole genome shotgun (WGS) entry which is preliminary data.</text>
</comment>
<dbReference type="PANTHER" id="PTHR38469">
    <property type="entry name" value="PERIPLASMIC PEPTIDASE SUBFAMILY S1B"/>
    <property type="match status" value="1"/>
</dbReference>
<dbReference type="InterPro" id="IPR009003">
    <property type="entry name" value="Peptidase_S1_PA"/>
</dbReference>
<keyword evidence="6" id="KW-0720">Serine protease</keyword>